<keyword evidence="2" id="KW-1185">Reference proteome</keyword>
<reference evidence="1 2" key="1">
    <citation type="journal article" date="2018" name="Mol. Biol. Evol.">
        <title>Broad Genomic Sampling Reveals a Smut Pathogenic Ancestry of the Fungal Clade Ustilaginomycotina.</title>
        <authorList>
            <person name="Kijpornyongpan T."/>
            <person name="Mondo S.J."/>
            <person name="Barry K."/>
            <person name="Sandor L."/>
            <person name="Lee J."/>
            <person name="Lipzen A."/>
            <person name="Pangilinan J."/>
            <person name="LaButti K."/>
            <person name="Hainaut M."/>
            <person name="Henrissat B."/>
            <person name="Grigoriev I.V."/>
            <person name="Spatafora J.W."/>
            <person name="Aime M.C."/>
        </authorList>
    </citation>
    <scope>NUCLEOTIDE SEQUENCE [LARGE SCALE GENOMIC DNA]</scope>
    <source>
        <strain evidence="1 2">SA 807</strain>
    </source>
</reference>
<evidence type="ECO:0000313" key="2">
    <source>
        <dbReference type="Proteomes" id="UP000245626"/>
    </source>
</evidence>
<proteinExistence type="predicted"/>
<accession>A0ACD0NWJ5</accession>
<protein>
    <submittedName>
        <fullName evidence="1">Uncharacterized protein</fullName>
    </submittedName>
</protein>
<evidence type="ECO:0000313" key="1">
    <source>
        <dbReference type="EMBL" id="PWN50207.1"/>
    </source>
</evidence>
<dbReference type="EMBL" id="KZ819957">
    <property type="protein sequence ID" value="PWN50207.1"/>
    <property type="molecule type" value="Genomic_DNA"/>
</dbReference>
<organism evidence="1 2">
    <name type="scientific">Violaceomyces palustris</name>
    <dbReference type="NCBI Taxonomy" id="1673888"/>
    <lineage>
        <taxon>Eukaryota</taxon>
        <taxon>Fungi</taxon>
        <taxon>Dikarya</taxon>
        <taxon>Basidiomycota</taxon>
        <taxon>Ustilaginomycotina</taxon>
        <taxon>Ustilaginomycetes</taxon>
        <taxon>Violaceomycetales</taxon>
        <taxon>Violaceomycetaceae</taxon>
        <taxon>Violaceomyces</taxon>
    </lineage>
</organism>
<dbReference type="Proteomes" id="UP000245626">
    <property type="component" value="Unassembled WGS sequence"/>
</dbReference>
<name>A0ACD0NWJ5_9BASI</name>
<sequence>MSFGRFRGMVREHTSSSEKARQPQVPRNQKEGTPSNTERPLPAELSGFHSSKATSNSEPSLPNDEDEIFDDFSMTCSPSNRNGPFTSSESWREPRIRDASIAHSLETEATRASMNSFPFEGASLIPPRLTIAEPSSSRLSRDESPFAILPDFVPMLEQDAVEFPTTDDQHLGQGPDFQSSDTEHGMFPRSRSVSPFQIWTDASSEAQGELEASTRDSGLRFAPHDEESSENIAPSFFRQKFSPSLPARNRERDFERIQPAHGAQKEKSLFSEALSAKRSNFVDLFTEQYSIDSPDLGTSSRNQTWALSSPRFLPGSHKESHENNERAASSSSWNQSSSGRSHIGRNFHGFCRNERNKAFKADSW</sequence>
<gene>
    <name evidence="1" type="ORF">IE53DRAFT_106462</name>
</gene>